<protein>
    <submittedName>
        <fullName evidence="2">RCG41883</fullName>
    </submittedName>
</protein>
<evidence type="ECO:0000313" key="3">
    <source>
        <dbReference type="Proteomes" id="UP000234681"/>
    </source>
</evidence>
<dbReference type="Proteomes" id="UP000234681">
    <property type="component" value="Chromosome 15"/>
</dbReference>
<dbReference type="EMBL" id="CH474061">
    <property type="protein sequence ID" value="EDL86282.1"/>
    <property type="molecule type" value="Genomic_DNA"/>
</dbReference>
<proteinExistence type="predicted"/>
<name>A6KKT8_RAT</name>
<feature type="region of interest" description="Disordered" evidence="1">
    <location>
        <begin position="1"/>
        <end position="21"/>
    </location>
</feature>
<accession>A6KKT8</accession>
<evidence type="ECO:0000256" key="1">
    <source>
        <dbReference type="SAM" id="MobiDB-lite"/>
    </source>
</evidence>
<gene>
    <name evidence="2" type="ORF">rCG_41883</name>
</gene>
<sequence>MWDMGGAASTFFLPQQLRPHQ</sequence>
<organism evidence="2 3">
    <name type="scientific">Rattus norvegicus</name>
    <name type="common">Rat</name>
    <dbReference type="NCBI Taxonomy" id="10116"/>
    <lineage>
        <taxon>Eukaryota</taxon>
        <taxon>Metazoa</taxon>
        <taxon>Chordata</taxon>
        <taxon>Craniata</taxon>
        <taxon>Vertebrata</taxon>
        <taxon>Euteleostomi</taxon>
        <taxon>Mammalia</taxon>
        <taxon>Eutheria</taxon>
        <taxon>Euarchontoglires</taxon>
        <taxon>Glires</taxon>
        <taxon>Rodentia</taxon>
        <taxon>Myomorpha</taxon>
        <taxon>Muroidea</taxon>
        <taxon>Muridae</taxon>
        <taxon>Murinae</taxon>
        <taxon>Rattus</taxon>
    </lineage>
</organism>
<dbReference type="AlphaFoldDB" id="A6KKT8"/>
<reference evidence="2 3" key="1">
    <citation type="submission" date="2005-07" db="EMBL/GenBank/DDBJ databases">
        <authorList>
            <person name="Mural R.J."/>
            <person name="Li P.W."/>
            <person name="Adams M.D."/>
            <person name="Amanatides P.G."/>
            <person name="Baden-Tillson H."/>
            <person name="Barnstead M."/>
            <person name="Chin S.H."/>
            <person name="Dew I."/>
            <person name="Evans C.A."/>
            <person name="Ferriera S."/>
            <person name="Flanigan M."/>
            <person name="Fosler C."/>
            <person name="Glodek A."/>
            <person name="Gu Z."/>
            <person name="Holt R.A."/>
            <person name="Jennings D."/>
            <person name="Kraft C.L."/>
            <person name="Lu F."/>
            <person name="Nguyen T."/>
            <person name="Nusskern D.R."/>
            <person name="Pfannkoch C.M."/>
            <person name="Sitter C."/>
            <person name="Sutton G.G."/>
            <person name="Venter J.C."/>
            <person name="Wang Z."/>
            <person name="Woodage T."/>
            <person name="Zheng X.H."/>
            <person name="Zhong F."/>
        </authorList>
    </citation>
    <scope>NUCLEOTIDE SEQUENCE [LARGE SCALE GENOMIC DNA]</scope>
    <source>
        <strain>BN</strain>
        <strain evidence="3">Sprague-Dawley</strain>
    </source>
</reference>
<evidence type="ECO:0000313" key="2">
    <source>
        <dbReference type="EMBL" id="EDL86282.1"/>
    </source>
</evidence>